<dbReference type="EMBL" id="JAGIBU010000008">
    <property type="protein sequence ID" value="MBS7825162.1"/>
    <property type="molecule type" value="Genomic_DNA"/>
</dbReference>
<evidence type="ECO:0000256" key="7">
    <source>
        <dbReference type="ARBA" id="ARBA00038032"/>
    </source>
</evidence>
<evidence type="ECO:0000256" key="3">
    <source>
        <dbReference type="ARBA" id="ARBA00022475"/>
    </source>
</evidence>
<dbReference type="GO" id="GO:0022857">
    <property type="term" value="F:transmembrane transporter activity"/>
    <property type="evidence" value="ECO:0007669"/>
    <property type="project" value="InterPro"/>
</dbReference>
<evidence type="ECO:0000313" key="11">
    <source>
        <dbReference type="Proteomes" id="UP000680020"/>
    </source>
</evidence>
<comment type="caution">
    <text evidence="10">The sequence shown here is derived from an EMBL/GenBank/DDBJ whole genome shotgun (WGS) entry which is preliminary data.</text>
</comment>
<name>A0A162V4Y9_9GAMM</name>
<evidence type="ECO:0000256" key="6">
    <source>
        <dbReference type="ARBA" id="ARBA00023136"/>
    </source>
</evidence>
<feature type="transmembrane region" description="Helical" evidence="9">
    <location>
        <begin position="58"/>
        <end position="79"/>
    </location>
</feature>
<evidence type="ECO:0000313" key="10">
    <source>
        <dbReference type="EMBL" id="MBS7825162.1"/>
    </source>
</evidence>
<evidence type="ECO:0000256" key="1">
    <source>
        <dbReference type="ARBA" id="ARBA00004651"/>
    </source>
</evidence>
<evidence type="ECO:0008006" key="12">
    <source>
        <dbReference type="Google" id="ProtNLM"/>
    </source>
</evidence>
<dbReference type="Pfam" id="PF00893">
    <property type="entry name" value="Multi_Drug_Res"/>
    <property type="match status" value="1"/>
</dbReference>
<evidence type="ECO:0000256" key="5">
    <source>
        <dbReference type="ARBA" id="ARBA00022989"/>
    </source>
</evidence>
<proteinExistence type="inferred from homology"/>
<dbReference type="InterPro" id="IPR000390">
    <property type="entry name" value="Small_drug/metabolite_transptr"/>
</dbReference>
<dbReference type="PANTHER" id="PTHR30561:SF1">
    <property type="entry name" value="MULTIDRUG TRANSPORTER EMRE"/>
    <property type="match status" value="1"/>
</dbReference>
<dbReference type="Proteomes" id="UP000680020">
    <property type="component" value="Unassembled WGS sequence"/>
</dbReference>
<comment type="similarity">
    <text evidence="7 8">Belongs to the drug/metabolite transporter (DMT) superfamily. Small multidrug resistance (SMR) (TC 2.A.7.1) family.</text>
</comment>
<dbReference type="PANTHER" id="PTHR30561">
    <property type="entry name" value="SMR FAMILY PROTON-DEPENDENT DRUG EFFLUX TRANSPORTER SUGE"/>
    <property type="match status" value="1"/>
</dbReference>
<keyword evidence="2" id="KW-0813">Transport</keyword>
<dbReference type="RefSeq" id="WP_008316030.1">
    <property type="nucleotide sequence ID" value="NZ_CP115969.1"/>
</dbReference>
<sequence>MPAKLLLAGAIIFEALGIVMMKEAHGLTVWWAVVLMLVFFGVSFLCFTFCLRKMEVAVTYAIWSASGAVLIFLIGLFFYKEVITIPIAICLALIVLGVLILGSK</sequence>
<dbReference type="AlphaFoldDB" id="A0A162V4Y9"/>
<keyword evidence="5 9" id="KW-1133">Transmembrane helix</keyword>
<comment type="subcellular location">
    <subcellularLocation>
        <location evidence="1 8">Cell membrane</location>
        <topology evidence="1 8">Multi-pass membrane protein</topology>
    </subcellularLocation>
</comment>
<organism evidence="10 11">
    <name type="scientific">Wohlfahrtiimonas chitiniclastica</name>
    <dbReference type="NCBI Taxonomy" id="400946"/>
    <lineage>
        <taxon>Bacteria</taxon>
        <taxon>Pseudomonadati</taxon>
        <taxon>Pseudomonadota</taxon>
        <taxon>Gammaproteobacteria</taxon>
        <taxon>Cardiobacteriales</taxon>
        <taxon>Ignatzschineriaceae</taxon>
        <taxon>Wohlfahrtiimonas</taxon>
    </lineage>
</organism>
<evidence type="ECO:0000256" key="4">
    <source>
        <dbReference type="ARBA" id="ARBA00022692"/>
    </source>
</evidence>
<keyword evidence="4 8" id="KW-0812">Transmembrane</keyword>
<evidence type="ECO:0000256" key="8">
    <source>
        <dbReference type="RuleBase" id="RU003942"/>
    </source>
</evidence>
<gene>
    <name evidence="10" type="ORF">J7561_08095</name>
</gene>
<dbReference type="InterPro" id="IPR045324">
    <property type="entry name" value="Small_multidrug_res"/>
</dbReference>
<keyword evidence="6 9" id="KW-0472">Membrane</keyword>
<dbReference type="SUPFAM" id="SSF103481">
    <property type="entry name" value="Multidrug resistance efflux transporter EmrE"/>
    <property type="match status" value="1"/>
</dbReference>
<protein>
    <recommendedName>
        <fullName evidence="12">QacE family quaternary ammonium compound efflux SMR transporter</fullName>
    </recommendedName>
</protein>
<evidence type="ECO:0000256" key="2">
    <source>
        <dbReference type="ARBA" id="ARBA00022448"/>
    </source>
</evidence>
<dbReference type="Gene3D" id="1.10.3730.20">
    <property type="match status" value="1"/>
</dbReference>
<feature type="transmembrane region" description="Helical" evidence="9">
    <location>
        <begin position="27"/>
        <end position="51"/>
    </location>
</feature>
<dbReference type="InterPro" id="IPR037185">
    <property type="entry name" value="EmrE-like"/>
</dbReference>
<keyword evidence="3" id="KW-1003">Cell membrane</keyword>
<evidence type="ECO:0000256" key="9">
    <source>
        <dbReference type="SAM" id="Phobius"/>
    </source>
</evidence>
<accession>A0A162V4Y9</accession>
<dbReference type="GeneID" id="58264616"/>
<reference evidence="10" key="1">
    <citation type="submission" date="2021-03" db="EMBL/GenBank/DDBJ databases">
        <title>Identification and antibiotic profiling of Wohlfahrtiimonas chitiniclastica, an underestimated human pathogen.</title>
        <authorList>
            <person name="Kopf A."/>
            <person name="Bunk B."/>
            <person name="Coldewey S."/>
            <person name="Gunzer F."/>
            <person name="Riedel T."/>
            <person name="Schroettner P."/>
        </authorList>
    </citation>
    <scope>NUCLEOTIDE SEQUENCE</scope>
    <source>
        <strain evidence="10">DSM 100917</strain>
    </source>
</reference>
<feature type="transmembrane region" description="Helical" evidence="9">
    <location>
        <begin position="85"/>
        <end position="102"/>
    </location>
</feature>
<dbReference type="GO" id="GO:0005886">
    <property type="term" value="C:plasma membrane"/>
    <property type="evidence" value="ECO:0007669"/>
    <property type="project" value="UniProtKB-SubCell"/>
</dbReference>